<dbReference type="Proteomes" id="UP001295684">
    <property type="component" value="Unassembled WGS sequence"/>
</dbReference>
<dbReference type="AlphaFoldDB" id="A0AAD1U428"/>
<feature type="domain" description="Cyclic nucleotide-binding" evidence="2">
    <location>
        <begin position="240"/>
        <end position="327"/>
    </location>
</feature>
<proteinExistence type="predicted"/>
<protein>
    <recommendedName>
        <fullName evidence="2">Cyclic nucleotide-binding domain-containing protein</fullName>
    </recommendedName>
</protein>
<keyword evidence="4" id="KW-1185">Reference proteome</keyword>
<organism evidence="3 4">
    <name type="scientific">Euplotes crassus</name>
    <dbReference type="NCBI Taxonomy" id="5936"/>
    <lineage>
        <taxon>Eukaryota</taxon>
        <taxon>Sar</taxon>
        <taxon>Alveolata</taxon>
        <taxon>Ciliophora</taxon>
        <taxon>Intramacronucleata</taxon>
        <taxon>Spirotrichea</taxon>
        <taxon>Hypotrichia</taxon>
        <taxon>Euplotida</taxon>
        <taxon>Euplotidae</taxon>
        <taxon>Moneuplotes</taxon>
    </lineage>
</organism>
<name>A0AAD1U428_EUPCR</name>
<dbReference type="InterPro" id="IPR018490">
    <property type="entry name" value="cNMP-bd_dom_sf"/>
</dbReference>
<feature type="domain" description="Cyclic nucleotide-binding" evidence="2">
    <location>
        <begin position="330"/>
        <end position="462"/>
    </location>
</feature>
<dbReference type="PANTHER" id="PTHR11635:SF152">
    <property type="entry name" value="CAMP-DEPENDENT PROTEIN KINASE TYPE I REGULATORY SUBUNIT-RELATED"/>
    <property type="match status" value="1"/>
</dbReference>
<evidence type="ECO:0000259" key="2">
    <source>
        <dbReference type="PROSITE" id="PS50042"/>
    </source>
</evidence>
<dbReference type="GO" id="GO:0005952">
    <property type="term" value="C:cAMP-dependent protein kinase complex"/>
    <property type="evidence" value="ECO:0007669"/>
    <property type="project" value="InterPro"/>
</dbReference>
<evidence type="ECO:0000313" key="3">
    <source>
        <dbReference type="EMBL" id="CAI2360995.1"/>
    </source>
</evidence>
<dbReference type="InterPro" id="IPR050503">
    <property type="entry name" value="cAMP-dep_PK_reg_su-like"/>
</dbReference>
<gene>
    <name evidence="3" type="ORF">ECRASSUSDP1_LOCUS2304</name>
</gene>
<accession>A0AAD1U428</accession>
<dbReference type="EMBL" id="CAMPGE010002197">
    <property type="protein sequence ID" value="CAI2360995.1"/>
    <property type="molecule type" value="Genomic_DNA"/>
</dbReference>
<dbReference type="GO" id="GO:0030552">
    <property type="term" value="F:cAMP binding"/>
    <property type="evidence" value="ECO:0007669"/>
    <property type="project" value="TreeGrafter"/>
</dbReference>
<feature type="region of interest" description="Disordered" evidence="1">
    <location>
        <begin position="49"/>
        <end position="82"/>
    </location>
</feature>
<dbReference type="CDD" id="cd00038">
    <property type="entry name" value="CAP_ED"/>
    <property type="match status" value="1"/>
</dbReference>
<dbReference type="PROSITE" id="PS50042">
    <property type="entry name" value="CNMP_BINDING_3"/>
    <property type="match status" value="2"/>
</dbReference>
<dbReference type="GO" id="GO:0005829">
    <property type="term" value="C:cytosol"/>
    <property type="evidence" value="ECO:0007669"/>
    <property type="project" value="TreeGrafter"/>
</dbReference>
<dbReference type="InterPro" id="IPR000595">
    <property type="entry name" value="cNMP-bd_dom"/>
</dbReference>
<feature type="compositionally biased region" description="Basic and acidic residues" evidence="1">
    <location>
        <begin position="49"/>
        <end position="59"/>
    </location>
</feature>
<evidence type="ECO:0000313" key="4">
    <source>
        <dbReference type="Proteomes" id="UP001295684"/>
    </source>
</evidence>
<comment type="caution">
    <text evidence="3">The sequence shown here is derived from an EMBL/GenBank/DDBJ whole genome shotgun (WGS) entry which is preliminary data.</text>
</comment>
<dbReference type="PANTHER" id="PTHR11635">
    <property type="entry name" value="CAMP-DEPENDENT PROTEIN KINASE REGULATORY CHAIN"/>
    <property type="match status" value="1"/>
</dbReference>
<sequence>MVNTSFREHHRKSITRENANKSCYEHKTPLKAARVKFIQAKKGMQNEKVTDFTTHDSPKGKKTSSASFYRKTTRSTARRSTNYDLSTGRRLHLTSNNTNRSYSKAYQNEMKRTSSVFHSRRDYLSTKKPDNINQNEITHPRQFSQVINNFFNEIELYDYQNFKFKKDKSKRDKLKEFLSKYYSPSQIIGLLSIYKERLIHKGTIIKEKGLNFTFADTSSKAIKGSTSSQADSDSNLAMQEEKSEVFVIKSGIMGLYVYSYGEKKLMTTFSTKEVVGEWNFNFLHSKAAQYEALTDMEIIYFDKVDYEKVMCESKTKKYQSNFEFFKKFRKFRSLNEHGMKKLCAIAKEKKFTCSNNFGRNKDEFVTLNGCKADCLYIVVKGTFRAERYVTIEHENLWPVESKVWKSTKIRRRVLFTSNILKPNTIFGERELVSSSEHSLSIVANSNDAVLLFIEKDKLDAILNIETLVSEVSVKFPTEKEIIQKMQVIEKSLHMQKISFLNSTNTNFLPSSFRDFYMDKETIKLYPWVRNIENKYKHKLAQKVSQKPEDETKSMKFPVVGVEEKYLNLKKYIKAQRIKERSMDQIADDIIIELCTN</sequence>
<dbReference type="GO" id="GO:0004862">
    <property type="term" value="F:cAMP-dependent protein kinase inhibitor activity"/>
    <property type="evidence" value="ECO:0007669"/>
    <property type="project" value="TreeGrafter"/>
</dbReference>
<dbReference type="Gene3D" id="2.60.120.10">
    <property type="entry name" value="Jelly Rolls"/>
    <property type="match status" value="2"/>
</dbReference>
<dbReference type="GO" id="GO:0034236">
    <property type="term" value="F:protein kinase A catalytic subunit binding"/>
    <property type="evidence" value="ECO:0007669"/>
    <property type="project" value="TreeGrafter"/>
</dbReference>
<dbReference type="SUPFAM" id="SSF51206">
    <property type="entry name" value="cAMP-binding domain-like"/>
    <property type="match status" value="2"/>
</dbReference>
<dbReference type="InterPro" id="IPR014710">
    <property type="entry name" value="RmlC-like_jellyroll"/>
</dbReference>
<evidence type="ECO:0000256" key="1">
    <source>
        <dbReference type="SAM" id="MobiDB-lite"/>
    </source>
</evidence>
<reference evidence="3" key="1">
    <citation type="submission" date="2023-07" db="EMBL/GenBank/DDBJ databases">
        <authorList>
            <consortium name="AG Swart"/>
            <person name="Singh M."/>
            <person name="Singh A."/>
            <person name="Seah K."/>
            <person name="Emmerich C."/>
        </authorList>
    </citation>
    <scope>NUCLEOTIDE SEQUENCE</scope>
    <source>
        <strain evidence="3">DP1</strain>
    </source>
</reference>